<proteinExistence type="predicted"/>
<feature type="compositionally biased region" description="Polar residues" evidence="1">
    <location>
        <begin position="125"/>
        <end position="134"/>
    </location>
</feature>
<evidence type="ECO:0000256" key="1">
    <source>
        <dbReference type="SAM" id="MobiDB-lite"/>
    </source>
</evidence>
<accession>A0A061R0N4</accession>
<feature type="region of interest" description="Disordered" evidence="1">
    <location>
        <begin position="220"/>
        <end position="269"/>
    </location>
</feature>
<feature type="region of interest" description="Disordered" evidence="1">
    <location>
        <begin position="125"/>
        <end position="160"/>
    </location>
</feature>
<organism evidence="2">
    <name type="scientific">Tetraselmis sp. GSL018</name>
    <dbReference type="NCBI Taxonomy" id="582737"/>
    <lineage>
        <taxon>Eukaryota</taxon>
        <taxon>Viridiplantae</taxon>
        <taxon>Chlorophyta</taxon>
        <taxon>core chlorophytes</taxon>
        <taxon>Chlorodendrophyceae</taxon>
        <taxon>Chlorodendrales</taxon>
        <taxon>Chlorodendraceae</taxon>
        <taxon>Tetraselmis</taxon>
    </lineage>
</organism>
<name>A0A061R0N4_9CHLO</name>
<dbReference type="InterPro" id="IPR011992">
    <property type="entry name" value="EF-hand-dom_pair"/>
</dbReference>
<reference evidence="2" key="1">
    <citation type="submission" date="2014-05" db="EMBL/GenBank/DDBJ databases">
        <title>The transcriptome of the halophilic microalga Tetraselmis sp. GSL018 isolated from the Great Salt Lake, Utah.</title>
        <authorList>
            <person name="Jinkerson R.E."/>
            <person name="D'Adamo S."/>
            <person name="Posewitz M.C."/>
        </authorList>
    </citation>
    <scope>NUCLEOTIDE SEQUENCE</scope>
    <source>
        <strain evidence="2">GSL018</strain>
    </source>
</reference>
<dbReference type="SUPFAM" id="SSF47473">
    <property type="entry name" value="EF-hand"/>
    <property type="match status" value="1"/>
</dbReference>
<protein>
    <recommendedName>
        <fullName evidence="3">EF-hand domain-containing protein</fullName>
    </recommendedName>
</protein>
<gene>
    <name evidence="2" type="ORF">TSPGSL018_18661</name>
</gene>
<dbReference type="EMBL" id="GBEZ01022562">
    <property type="protein sequence ID" value="JAC64284.1"/>
    <property type="molecule type" value="Transcribed_RNA"/>
</dbReference>
<sequence>MDSPVKVASYSLSGELPQSSPPSYRLKSNKSMNRSLESLTQSDESATERCLWRSRTSFSRKDLSPVRSVWTARYSRSNSVVKTEELPTVTSSLESRLRSRASNSCSLARGLKNRERVSKTYTVKTRSDLTSSQPEPLKLPSSIFKSEERNRNISPNKSQLLSGSHSVRFVSESNASEETNPDLQPIFRQSINDSEDKLQFPHGQFWPKLREVRARCGGLVSSTSQNAPANKQSSGESSCGQSPPDGDTTSGFRRNKSSSALPHLKTMSQQYFDPRQRAALFEKVADKLFDFSSSQEEERLMMKLNALKTEELEVEESRNLKNIVQNVIKSEGSSFSHATHEDEGQTTNSEGTSQFMRLVKKATSVKHVHDLLGKKIRKGKCLTIDQPAEQIFFDDTHLSSPNTRLKAVEQTAEDVRLERKIEAVFSSFARFGRWEPSEVVVSQGSCKIGFHNFVALCEEAQIVTNDQVVIKKIHRIFRNYMDKDSGLISFKTFIFMLPEIATCVCQQPEKLMESVLHINKQGHLWIHATHDSSHQSRKLAS</sequence>
<dbReference type="AlphaFoldDB" id="A0A061R0N4"/>
<feature type="compositionally biased region" description="Polar residues" evidence="1">
    <location>
        <begin position="29"/>
        <end position="44"/>
    </location>
</feature>
<feature type="region of interest" description="Disordered" evidence="1">
    <location>
        <begin position="1"/>
        <end position="46"/>
    </location>
</feature>
<feature type="compositionally biased region" description="Polar residues" evidence="1">
    <location>
        <begin position="10"/>
        <end position="22"/>
    </location>
</feature>
<dbReference type="Gene3D" id="1.10.238.10">
    <property type="entry name" value="EF-hand"/>
    <property type="match status" value="1"/>
</dbReference>
<evidence type="ECO:0000313" key="2">
    <source>
        <dbReference type="EMBL" id="JAC64284.1"/>
    </source>
</evidence>
<evidence type="ECO:0008006" key="3">
    <source>
        <dbReference type="Google" id="ProtNLM"/>
    </source>
</evidence>